<feature type="domain" description="Helicase C-terminal" evidence="10">
    <location>
        <begin position="563"/>
        <end position="693"/>
    </location>
</feature>
<organism evidence="11 12">
    <name type="scientific">Olpidium bornovanus</name>
    <dbReference type="NCBI Taxonomy" id="278681"/>
    <lineage>
        <taxon>Eukaryota</taxon>
        <taxon>Fungi</taxon>
        <taxon>Fungi incertae sedis</taxon>
        <taxon>Olpidiomycota</taxon>
        <taxon>Olpidiomycotina</taxon>
        <taxon>Olpidiomycetes</taxon>
        <taxon>Olpidiales</taxon>
        <taxon>Olpidiaceae</taxon>
        <taxon>Olpidium</taxon>
    </lineage>
</organism>
<accession>A0A8H8DFA4</accession>
<dbReference type="PROSITE" id="PS51192">
    <property type="entry name" value="HELICASE_ATP_BIND_1"/>
    <property type="match status" value="1"/>
</dbReference>
<dbReference type="GO" id="GO:0003724">
    <property type="term" value="F:RNA helicase activity"/>
    <property type="evidence" value="ECO:0007669"/>
    <property type="project" value="UniProtKB-EC"/>
</dbReference>
<comment type="caution">
    <text evidence="11">The sequence shown here is derived from an EMBL/GenBank/DDBJ whole genome shotgun (WGS) entry which is preliminary data.</text>
</comment>
<dbReference type="GO" id="GO:0005829">
    <property type="term" value="C:cytosol"/>
    <property type="evidence" value="ECO:0007669"/>
    <property type="project" value="TreeGrafter"/>
</dbReference>
<keyword evidence="12" id="KW-1185">Reference proteome</keyword>
<feature type="region of interest" description="Disordered" evidence="8">
    <location>
        <begin position="1"/>
        <end position="27"/>
    </location>
</feature>
<name>A0A8H8DFA4_9FUNG</name>
<dbReference type="SMART" id="SM00490">
    <property type="entry name" value="HELICc"/>
    <property type="match status" value="1"/>
</dbReference>
<dbReference type="InterPro" id="IPR014001">
    <property type="entry name" value="Helicase_ATP-bd"/>
</dbReference>
<protein>
    <recommendedName>
        <fullName evidence="1">RNA helicase</fullName>
        <ecNumber evidence="1">3.6.4.13</ecNumber>
    </recommendedName>
</protein>
<dbReference type="PANTHER" id="PTHR47959:SF1">
    <property type="entry name" value="ATP-DEPENDENT RNA HELICASE DBPA"/>
    <property type="match status" value="1"/>
</dbReference>
<dbReference type="EC" id="3.6.4.13" evidence="1"/>
<dbReference type="Proteomes" id="UP000673691">
    <property type="component" value="Unassembled WGS sequence"/>
</dbReference>
<evidence type="ECO:0000313" key="11">
    <source>
        <dbReference type="EMBL" id="KAG5456335.1"/>
    </source>
</evidence>
<dbReference type="InterPro" id="IPR001650">
    <property type="entry name" value="Helicase_C-like"/>
</dbReference>
<dbReference type="Gene3D" id="3.40.50.300">
    <property type="entry name" value="P-loop containing nucleotide triphosphate hydrolases"/>
    <property type="match status" value="2"/>
</dbReference>
<evidence type="ECO:0000256" key="8">
    <source>
        <dbReference type="SAM" id="MobiDB-lite"/>
    </source>
</evidence>
<keyword evidence="5" id="KW-0067">ATP-binding</keyword>
<evidence type="ECO:0000256" key="1">
    <source>
        <dbReference type="ARBA" id="ARBA00012552"/>
    </source>
</evidence>
<dbReference type="CDD" id="cd18787">
    <property type="entry name" value="SF2_C_DEAD"/>
    <property type="match status" value="1"/>
</dbReference>
<dbReference type="OrthoDB" id="18170at2759"/>
<dbReference type="Pfam" id="PF00271">
    <property type="entry name" value="Helicase_C"/>
    <property type="match status" value="1"/>
</dbReference>
<dbReference type="Gene3D" id="3.30.60.220">
    <property type="match status" value="1"/>
</dbReference>
<feature type="region of interest" description="Disordered" evidence="8">
    <location>
        <begin position="515"/>
        <end position="543"/>
    </location>
</feature>
<keyword evidence="6" id="KW-0694">RNA-binding</keyword>
<dbReference type="InterPro" id="IPR050079">
    <property type="entry name" value="DEAD_box_RNA_helicase"/>
</dbReference>
<feature type="compositionally biased region" description="Low complexity" evidence="8">
    <location>
        <begin position="516"/>
        <end position="543"/>
    </location>
</feature>
<dbReference type="GO" id="GO:0005524">
    <property type="term" value="F:ATP binding"/>
    <property type="evidence" value="ECO:0007669"/>
    <property type="project" value="UniProtKB-KW"/>
</dbReference>
<dbReference type="PANTHER" id="PTHR47959">
    <property type="entry name" value="ATP-DEPENDENT RNA HELICASE RHLE-RELATED"/>
    <property type="match status" value="1"/>
</dbReference>
<evidence type="ECO:0000256" key="6">
    <source>
        <dbReference type="ARBA" id="ARBA00022884"/>
    </source>
</evidence>
<comment type="catalytic activity">
    <reaction evidence="7">
        <text>ATP + H2O = ADP + phosphate + H(+)</text>
        <dbReference type="Rhea" id="RHEA:13065"/>
        <dbReference type="ChEBI" id="CHEBI:15377"/>
        <dbReference type="ChEBI" id="CHEBI:15378"/>
        <dbReference type="ChEBI" id="CHEBI:30616"/>
        <dbReference type="ChEBI" id="CHEBI:43474"/>
        <dbReference type="ChEBI" id="CHEBI:456216"/>
        <dbReference type="EC" id="3.6.4.13"/>
    </reaction>
</comment>
<dbReference type="InterPro" id="IPR027417">
    <property type="entry name" value="P-loop_NTPase"/>
</dbReference>
<feature type="compositionally biased region" description="Basic and acidic residues" evidence="8">
    <location>
        <begin position="59"/>
        <end position="68"/>
    </location>
</feature>
<evidence type="ECO:0000256" key="4">
    <source>
        <dbReference type="ARBA" id="ARBA00022806"/>
    </source>
</evidence>
<dbReference type="SMART" id="SM00487">
    <property type="entry name" value="DEXDc"/>
    <property type="match status" value="1"/>
</dbReference>
<dbReference type="EMBL" id="JAEFCI010011904">
    <property type="protein sequence ID" value="KAG5456335.1"/>
    <property type="molecule type" value="Genomic_DNA"/>
</dbReference>
<feature type="non-terminal residue" evidence="11">
    <location>
        <position position="693"/>
    </location>
</feature>
<dbReference type="PROSITE" id="PS51194">
    <property type="entry name" value="HELICASE_CTER"/>
    <property type="match status" value="1"/>
</dbReference>
<proteinExistence type="predicted"/>
<evidence type="ECO:0000256" key="5">
    <source>
        <dbReference type="ARBA" id="ARBA00022840"/>
    </source>
</evidence>
<dbReference type="SUPFAM" id="SSF52540">
    <property type="entry name" value="P-loop containing nucleoside triphosphate hydrolases"/>
    <property type="match status" value="2"/>
</dbReference>
<feature type="domain" description="Helicase ATP-binding" evidence="9">
    <location>
        <begin position="320"/>
        <end position="500"/>
    </location>
</feature>
<dbReference type="AlphaFoldDB" id="A0A8H8DFA4"/>
<evidence type="ECO:0000256" key="2">
    <source>
        <dbReference type="ARBA" id="ARBA00022741"/>
    </source>
</evidence>
<dbReference type="InterPro" id="IPR011545">
    <property type="entry name" value="DEAD/DEAH_box_helicase_dom"/>
</dbReference>
<dbReference type="Pfam" id="PF00270">
    <property type="entry name" value="DEAD"/>
    <property type="match status" value="1"/>
</dbReference>
<evidence type="ECO:0000313" key="12">
    <source>
        <dbReference type="Proteomes" id="UP000673691"/>
    </source>
</evidence>
<keyword evidence="2" id="KW-0547">Nucleotide-binding</keyword>
<dbReference type="CDD" id="cd23022">
    <property type="entry name" value="zf-HIT_DDX59"/>
    <property type="match status" value="1"/>
</dbReference>
<dbReference type="GO" id="GO:0003723">
    <property type="term" value="F:RNA binding"/>
    <property type="evidence" value="ECO:0007669"/>
    <property type="project" value="UniProtKB-KW"/>
</dbReference>
<keyword evidence="4" id="KW-0347">Helicase</keyword>
<feature type="compositionally biased region" description="Basic residues" evidence="8">
    <location>
        <begin position="41"/>
        <end position="50"/>
    </location>
</feature>
<keyword evidence="3 11" id="KW-0378">Hydrolase</keyword>
<gene>
    <name evidence="11" type="ORF">BJ554DRAFT_3953</name>
</gene>
<dbReference type="InterPro" id="IPR044742">
    <property type="entry name" value="DEAD/DEAH_RhlB"/>
</dbReference>
<sequence length="693" mass="74105">MAPQAAEAASGTRARPPAHEALPPPATFWVPRAVALGASGARRRTSKRKAAPLPNSFVFHERRGREEEGPGQTAPPAHDGERHPADTGAAEARATAANGNAREVGGDERAVLGKPDNAAVCGDVQPAARSLKTPKLELRTPEGNCPEPPNVLPDEYSPIVERSEQQRWPGYGEPVCVVCGRYAEYINDATDRDVCSLECKAVDCGRTDDSATAIGAQAPSAPATDLPMLPTPPAPAPPQPLAPVARVFASLANYRPPVETASLGERQLRHLRENLRIVVEGSNPPAPIARLEGCNLPERLVSNARDAGIEQLTPVQRQAIPASLLGRDLFVCSPQGSGKTAAYLIPLLAHVAALSSFYATSTETGNPYAVILVPTRELGMQIEDGAKRLAEGLPRVRSALLVGGMPMPNQLHRLRKGAHYVVATPNRLLELLRIDALSCRHVQIVVVDEAEAMFGMGFERQVFGVLDALPRGRQVTLVSATYPATAKLSAVAAKMLSGALYVTVGQYCPDRPFPSPAAATTRPDRPPAVVSEKTAAASTASEPSSIDSLNVRHTLMWVENASKRKQLLSLLSDGKYYRPPVIVFVESRIGAELLAAWLAKRLEVPVESLHGDKTQEERSRALEKFRAGTCPVIVATEVLARGVHVDGVHLVVNFDMPGTIDAYVHQVGRAGRGDPLGANKRSEMAWAISFVNS</sequence>
<dbReference type="GO" id="GO:0016787">
    <property type="term" value="F:hydrolase activity"/>
    <property type="evidence" value="ECO:0007669"/>
    <property type="project" value="UniProtKB-KW"/>
</dbReference>
<evidence type="ECO:0000259" key="9">
    <source>
        <dbReference type="PROSITE" id="PS51192"/>
    </source>
</evidence>
<evidence type="ECO:0000256" key="3">
    <source>
        <dbReference type="ARBA" id="ARBA00022801"/>
    </source>
</evidence>
<dbReference type="CDD" id="cd00268">
    <property type="entry name" value="DEADc"/>
    <property type="match status" value="1"/>
</dbReference>
<feature type="region of interest" description="Disordered" evidence="8">
    <location>
        <begin position="39"/>
        <end position="87"/>
    </location>
</feature>
<evidence type="ECO:0000256" key="7">
    <source>
        <dbReference type="ARBA" id="ARBA00047984"/>
    </source>
</evidence>
<evidence type="ECO:0000259" key="10">
    <source>
        <dbReference type="PROSITE" id="PS51194"/>
    </source>
</evidence>
<reference evidence="11 12" key="1">
    <citation type="journal article" name="Sci. Rep.">
        <title>Genome-scale phylogenetic analyses confirm Olpidium as the closest living zoosporic fungus to the non-flagellated, terrestrial fungi.</title>
        <authorList>
            <person name="Chang Y."/>
            <person name="Rochon D."/>
            <person name="Sekimoto S."/>
            <person name="Wang Y."/>
            <person name="Chovatia M."/>
            <person name="Sandor L."/>
            <person name="Salamov A."/>
            <person name="Grigoriev I.V."/>
            <person name="Stajich J.E."/>
            <person name="Spatafora J.W."/>
        </authorList>
    </citation>
    <scope>NUCLEOTIDE SEQUENCE [LARGE SCALE GENOMIC DNA]</scope>
    <source>
        <strain evidence="11">S191</strain>
    </source>
</reference>